<comment type="similarity">
    <text evidence="1">Belongs to the PC-esterase family.</text>
</comment>
<feature type="non-terminal residue" evidence="4">
    <location>
        <position position="1"/>
    </location>
</feature>
<dbReference type="PANTHER" id="PTHR14469:SF0">
    <property type="entry name" value="FAMILY WITH SEQUENCE SIMILARITY 113"/>
    <property type="match status" value="1"/>
</dbReference>
<sequence length="454" mass="52722">FIQDTMKTVTHYHASQLLHNKFVIVIGDSIQRSVYKDLVLLLQRDGYLSLPQLKSKGELSFERDTLVEGGKLGQMSNGTEYREVRQYRSDHHLVRFYFVTRIFSRYMESVLADLEHGIKPDMVVVNSCVWDISRYNRKWVLDYRENLNKFFSQLTAVLPQECLILWNMTMPLGERILGGFLVPEIKEMAPLLRYDVIEANFYSATMAEAYGLDVLDLHFLFRFSLEHRMKDGVHWNSVAHRRITNLLLEHAAQAWGVELPNPLSTDRVQKGTQQKALKTYQGDYVQPLLWSNPPCYGGVHWNSQAHRRIPTLPLEHAAQAWGVELPNPLSTDHVRMRTQGDYVPPLLWSHPPFYEGPNRHSEQLVAHSGGFDPSFYRDRLCTQPYFTAGSLSFDSDFVHNKNNHNGGDYWSVSNQRSLAAAPTRNNYVMKTQHKHNKRSYAPYISRRHNPNYRQ</sequence>
<evidence type="ECO:0000313" key="3">
    <source>
        <dbReference type="Proteomes" id="UP000504632"/>
    </source>
</evidence>
<dbReference type="SUPFAM" id="SSF52266">
    <property type="entry name" value="SGNH hydrolase"/>
    <property type="match status" value="1"/>
</dbReference>
<dbReference type="Gene3D" id="3.40.50.1110">
    <property type="entry name" value="SGNH hydrolase"/>
    <property type="match status" value="1"/>
</dbReference>
<gene>
    <name evidence="4" type="primary">fam113</name>
</gene>
<dbReference type="Proteomes" id="UP000504632">
    <property type="component" value="Chromosome 7"/>
</dbReference>
<dbReference type="CTD" id="494057"/>
<dbReference type="AlphaFoldDB" id="A0A6J2VSM8"/>
<dbReference type="InParanoid" id="A0A6J2VSM8"/>
<protein>
    <submittedName>
        <fullName evidence="4">PC-esterase domain-containing protein 1A</fullName>
    </submittedName>
</protein>
<dbReference type="RefSeq" id="XP_030635077.1">
    <property type="nucleotide sequence ID" value="XM_030779217.1"/>
</dbReference>
<dbReference type="GeneID" id="115816251"/>
<evidence type="ECO:0000256" key="2">
    <source>
        <dbReference type="SAM" id="MobiDB-lite"/>
    </source>
</evidence>
<dbReference type="OrthoDB" id="9975373at2759"/>
<organism evidence="3 4">
    <name type="scientific">Chanos chanos</name>
    <name type="common">Milkfish</name>
    <name type="synonym">Mugil chanos</name>
    <dbReference type="NCBI Taxonomy" id="29144"/>
    <lineage>
        <taxon>Eukaryota</taxon>
        <taxon>Metazoa</taxon>
        <taxon>Chordata</taxon>
        <taxon>Craniata</taxon>
        <taxon>Vertebrata</taxon>
        <taxon>Euteleostomi</taxon>
        <taxon>Actinopterygii</taxon>
        <taxon>Neopterygii</taxon>
        <taxon>Teleostei</taxon>
        <taxon>Ostariophysi</taxon>
        <taxon>Gonorynchiformes</taxon>
        <taxon>Chanidae</taxon>
        <taxon>Chanos</taxon>
    </lineage>
</organism>
<reference evidence="4" key="1">
    <citation type="submission" date="2025-08" db="UniProtKB">
        <authorList>
            <consortium name="RefSeq"/>
        </authorList>
    </citation>
    <scope>IDENTIFICATION</scope>
</reference>
<evidence type="ECO:0000256" key="1">
    <source>
        <dbReference type="ARBA" id="ARBA00037957"/>
    </source>
</evidence>
<feature type="region of interest" description="Disordered" evidence="2">
    <location>
        <begin position="433"/>
        <end position="454"/>
    </location>
</feature>
<proteinExistence type="inferred from homology"/>
<feature type="compositionally biased region" description="Basic residues" evidence="2">
    <location>
        <begin position="445"/>
        <end position="454"/>
    </location>
</feature>
<evidence type="ECO:0000313" key="4">
    <source>
        <dbReference type="RefSeq" id="XP_030635077.1"/>
    </source>
</evidence>
<name>A0A6J2VSM8_CHACN</name>
<keyword evidence="3" id="KW-1185">Reference proteome</keyword>
<dbReference type="FunCoup" id="A0A6J2VSM8">
    <property type="interactions" value="544"/>
</dbReference>
<accession>A0A6J2VSM8</accession>
<dbReference type="PANTHER" id="PTHR14469">
    <property type="entry name" value="SARCOMA ANTIGEN NY-SAR-23"/>
    <property type="match status" value="1"/>
</dbReference>
<dbReference type="InterPro" id="IPR036514">
    <property type="entry name" value="SGNH_hydro_sf"/>
</dbReference>